<evidence type="ECO:0000313" key="1">
    <source>
        <dbReference type="EMBL" id="CBS88368.1"/>
    </source>
</evidence>
<dbReference type="KEGG" id="ali:AZOLI_p10044"/>
<dbReference type="HOGENOM" id="CLU_1036867_0_0_5"/>
<name>G7ZB10_AZOL4</name>
<geneLocation type="plasmid" evidence="1 2">
    <name>AZO_p1</name>
</geneLocation>
<organism evidence="1 2">
    <name type="scientific">Azospirillum lipoferum (strain 4B)</name>
    <dbReference type="NCBI Taxonomy" id="862719"/>
    <lineage>
        <taxon>Bacteria</taxon>
        <taxon>Pseudomonadati</taxon>
        <taxon>Pseudomonadota</taxon>
        <taxon>Alphaproteobacteria</taxon>
        <taxon>Rhodospirillales</taxon>
        <taxon>Azospirillaceae</taxon>
        <taxon>Azospirillum</taxon>
    </lineage>
</organism>
<accession>G7ZB10</accession>
<gene>
    <name evidence="1" type="ordered locus">AZOLI_p10044</name>
</gene>
<dbReference type="EMBL" id="FQ311869">
    <property type="protein sequence ID" value="CBS88368.1"/>
    <property type="molecule type" value="Genomic_DNA"/>
</dbReference>
<protein>
    <submittedName>
        <fullName evidence="1">Uncharacterized protein</fullName>
    </submittedName>
</protein>
<keyword evidence="1" id="KW-0614">Plasmid</keyword>
<reference evidence="2" key="1">
    <citation type="journal article" date="2011" name="PLoS Genet.">
        <title>Azospirillum genomes reveal transition of bacteria from aquatic to terrestrial environments.</title>
        <authorList>
            <person name="Wisniewski-Dye F."/>
            <person name="Borziak K."/>
            <person name="Khalsa-Moyers G."/>
            <person name="Alexandre G."/>
            <person name="Sukharnikov L.O."/>
            <person name="Wuichet K."/>
            <person name="Hurst G.B."/>
            <person name="McDonald W.H."/>
            <person name="Robertson J.S."/>
            <person name="Barbe V."/>
            <person name="Calteau A."/>
            <person name="Rouy Z."/>
            <person name="Mangenot S."/>
            <person name="Prigent-Combaret C."/>
            <person name="Normand P."/>
            <person name="Boyer M."/>
            <person name="Siguier P."/>
            <person name="Dessaux Y."/>
            <person name="Elmerich C."/>
            <person name="Condemine G."/>
            <person name="Krishnen G."/>
            <person name="Kennedy I."/>
            <person name="Paterson A.H."/>
            <person name="Gonzalez V."/>
            <person name="Mavingui P."/>
            <person name="Zhulin I.B."/>
        </authorList>
    </citation>
    <scope>NUCLEOTIDE SEQUENCE [LARGE SCALE GENOMIC DNA]</scope>
    <source>
        <strain evidence="2">4B</strain>
    </source>
</reference>
<proteinExistence type="predicted"/>
<evidence type="ECO:0000313" key="2">
    <source>
        <dbReference type="Proteomes" id="UP000005667"/>
    </source>
</evidence>
<dbReference type="AlphaFoldDB" id="G7ZB10"/>
<dbReference type="Proteomes" id="UP000005667">
    <property type="component" value="Plasmid AZO_p1"/>
</dbReference>
<sequence length="268" mass="29509">MTLSAGTVFHIDRGGRCLERSAFVLKVITIVVCKSRVNPTRADLAPAWERALHTVLSLGVHPAGANSRSASAAFGIPGKPRREFSNPSAHPHRAFHTLSQMMPAEIGTAVQSTLLTFLPPHFPGFPQIRRQKAEPAVSIRLPHPRSPRATAGGCGRRALRVFAAVPAAGGRWRGCERAMDKFGNSVTGLSESLEKHLKRVQIAAWSEILPFICRRIDRVGMVLPIQRKPERRHPPSCGRRRRIWRATCGNSWPSWCAAGFRTRGRSAS</sequence>
<keyword evidence="2" id="KW-1185">Reference proteome</keyword>